<evidence type="ECO:0000256" key="2">
    <source>
        <dbReference type="ARBA" id="ARBA00022797"/>
    </source>
</evidence>
<keyword evidence="7" id="KW-1185">Reference proteome</keyword>
<evidence type="ECO:0000256" key="3">
    <source>
        <dbReference type="ARBA" id="ARBA00022801"/>
    </source>
</evidence>
<accession>A0ABU0EIS0</accession>
<feature type="compositionally biased region" description="Basic and acidic residues" evidence="4">
    <location>
        <begin position="203"/>
        <end position="226"/>
    </location>
</feature>
<reference evidence="6 7" key="1">
    <citation type="submission" date="2023-07" db="EMBL/GenBank/DDBJ databases">
        <title>Sorghum-associated microbial communities from plants grown in Nebraska, USA.</title>
        <authorList>
            <person name="Schachtman D."/>
        </authorList>
    </citation>
    <scope>NUCLEOTIDE SEQUENCE [LARGE SCALE GENOMIC DNA]</scope>
    <source>
        <strain evidence="6 7">BE332</strain>
    </source>
</reference>
<gene>
    <name evidence="6" type="ORF">J2X26_003399</name>
</gene>
<evidence type="ECO:0000313" key="7">
    <source>
        <dbReference type="Proteomes" id="UP001239626"/>
    </source>
</evidence>
<dbReference type="PIRSF" id="PIRSF001112">
    <property type="entry name" value="Epoxide_hydrolase"/>
    <property type="match status" value="1"/>
</dbReference>
<dbReference type="PANTHER" id="PTHR21661:SF35">
    <property type="entry name" value="EPOXIDE HYDROLASE"/>
    <property type="match status" value="1"/>
</dbReference>
<protein>
    <recommendedName>
        <fullName evidence="5">Epoxide hydrolase N-terminal domain-containing protein</fullName>
    </recommendedName>
</protein>
<evidence type="ECO:0000256" key="4">
    <source>
        <dbReference type="SAM" id="MobiDB-lite"/>
    </source>
</evidence>
<dbReference type="InterPro" id="IPR010497">
    <property type="entry name" value="Epoxide_hydro_N"/>
</dbReference>
<dbReference type="Proteomes" id="UP001239626">
    <property type="component" value="Unassembled WGS sequence"/>
</dbReference>
<comment type="similarity">
    <text evidence="1">Belongs to the peptidase S33 family.</text>
</comment>
<organism evidence="6 7">
    <name type="scientific">Cellulomonas humilata</name>
    <dbReference type="NCBI Taxonomy" id="144055"/>
    <lineage>
        <taxon>Bacteria</taxon>
        <taxon>Bacillati</taxon>
        <taxon>Actinomycetota</taxon>
        <taxon>Actinomycetes</taxon>
        <taxon>Micrococcales</taxon>
        <taxon>Cellulomonadaceae</taxon>
        <taxon>Cellulomonas</taxon>
    </lineage>
</organism>
<evidence type="ECO:0000313" key="6">
    <source>
        <dbReference type="EMBL" id="MDQ0375069.1"/>
    </source>
</evidence>
<dbReference type="PRINTS" id="PR00412">
    <property type="entry name" value="EPOXHYDRLASE"/>
</dbReference>
<feature type="domain" description="Epoxide hydrolase N-terminal" evidence="5">
    <location>
        <begin position="2"/>
        <end position="105"/>
    </location>
</feature>
<dbReference type="InterPro" id="IPR016292">
    <property type="entry name" value="Epoxide_hydrolase"/>
</dbReference>
<evidence type="ECO:0000259" key="5">
    <source>
        <dbReference type="Pfam" id="PF06441"/>
    </source>
</evidence>
<evidence type="ECO:0000256" key="1">
    <source>
        <dbReference type="ARBA" id="ARBA00010088"/>
    </source>
</evidence>
<dbReference type="InterPro" id="IPR000639">
    <property type="entry name" value="Epox_hydrolase-like"/>
</dbReference>
<proteinExistence type="inferred from homology"/>
<dbReference type="EMBL" id="JAUSVB010000005">
    <property type="protein sequence ID" value="MDQ0375069.1"/>
    <property type="molecule type" value="Genomic_DNA"/>
</dbReference>
<dbReference type="Pfam" id="PF06441">
    <property type="entry name" value="EHN"/>
    <property type="match status" value="1"/>
</dbReference>
<dbReference type="InterPro" id="IPR029058">
    <property type="entry name" value="AB_hydrolase_fold"/>
</dbReference>
<dbReference type="RefSeq" id="WP_307493882.1">
    <property type="nucleotide sequence ID" value="NZ_JAUSVB010000005.1"/>
</dbReference>
<dbReference type="PANTHER" id="PTHR21661">
    <property type="entry name" value="EPOXIDE HYDROLASE 1-RELATED"/>
    <property type="match status" value="1"/>
</dbReference>
<sequence>MRSFAVEIDDEVLDDLRDRLRRTRWSVEVPGTGWSRGVPVGVVREVVDHWLTAYDWTRVERRLAAVPQLVTTIDGQRIHLVHARSAEPDALPLLLTHGWPGSVLDHLDLVGPLTDPARSGGDPADAFHVVAPSLPGSGFSTPLSGTGWDHVRIAQAWLTVMGRLGYEQFGAAGGDAGSVVSPWVGRLDPARVIGVHVHGNLDVPEHLPGERPDERARVDAGRERATTDGGYAALQSTRPHTLGHALADSPVGQLAWVLDKLHDWTDPARPPFGDVDLDDALDLVVLYWVTGTAATSADLYFENRVAAPAPAGPSGVPTGVALFPTDPMTRTAAAHDHHLVRWTEHTRGGHFAALEAPDVLVDELRAFFRPLRRPRASADRPSSH</sequence>
<keyword evidence="2" id="KW-0058">Aromatic hydrocarbons catabolism</keyword>
<feature type="region of interest" description="Disordered" evidence="4">
    <location>
        <begin position="203"/>
        <end position="227"/>
    </location>
</feature>
<dbReference type="SUPFAM" id="SSF53474">
    <property type="entry name" value="alpha/beta-Hydrolases"/>
    <property type="match status" value="1"/>
</dbReference>
<keyword evidence="3" id="KW-0378">Hydrolase</keyword>
<dbReference type="Gene3D" id="3.40.50.1820">
    <property type="entry name" value="alpha/beta hydrolase"/>
    <property type="match status" value="1"/>
</dbReference>
<name>A0ABU0EIS0_9CELL</name>
<comment type="caution">
    <text evidence="6">The sequence shown here is derived from an EMBL/GenBank/DDBJ whole genome shotgun (WGS) entry which is preliminary data.</text>
</comment>